<keyword evidence="3" id="KW-1185">Reference proteome</keyword>
<evidence type="ECO:0000313" key="2">
    <source>
        <dbReference type="EMBL" id="NSL50355.1"/>
    </source>
</evidence>
<keyword evidence="1" id="KW-0472">Membrane</keyword>
<feature type="transmembrane region" description="Helical" evidence="1">
    <location>
        <begin position="21"/>
        <end position="42"/>
    </location>
</feature>
<dbReference type="RefSeq" id="WP_173729542.1">
    <property type="nucleotide sequence ID" value="NZ_JABTTE010000001.1"/>
</dbReference>
<evidence type="ECO:0000256" key="1">
    <source>
        <dbReference type="SAM" id="Phobius"/>
    </source>
</evidence>
<comment type="caution">
    <text evidence="2">The sequence shown here is derived from an EMBL/GenBank/DDBJ whole genome shotgun (WGS) entry which is preliminary data.</text>
</comment>
<dbReference type="InterPro" id="IPR016977">
    <property type="entry name" value="ComGF"/>
</dbReference>
<organism evidence="2 3">
    <name type="scientific">Calidifontibacillus erzurumensis</name>
    <dbReference type="NCBI Taxonomy" id="2741433"/>
    <lineage>
        <taxon>Bacteria</taxon>
        <taxon>Bacillati</taxon>
        <taxon>Bacillota</taxon>
        <taxon>Bacilli</taxon>
        <taxon>Bacillales</taxon>
        <taxon>Bacillaceae</taxon>
        <taxon>Calidifontibacillus/Schinkia group</taxon>
        <taxon>Calidifontibacillus</taxon>
    </lineage>
</organism>
<accession>A0A8J8GAJ0</accession>
<dbReference type="AlphaFoldDB" id="A0A8J8GAJ0"/>
<name>A0A8J8GAJ0_9BACI</name>
<reference evidence="2" key="1">
    <citation type="submission" date="2020-06" db="EMBL/GenBank/DDBJ databases">
        <title>A novel thermopfilic bacterium from Erzurum, Turkey.</title>
        <authorList>
            <person name="Adiguzel A."/>
            <person name="Ay H."/>
            <person name="Baltaci M.O."/>
        </authorList>
    </citation>
    <scope>NUCLEOTIDE SEQUENCE</scope>
    <source>
        <strain evidence="2">P2</strain>
    </source>
</reference>
<gene>
    <name evidence="2" type="ORF">HR057_01110</name>
</gene>
<dbReference type="EMBL" id="JABTTE010000001">
    <property type="protein sequence ID" value="NSL50355.1"/>
    <property type="molecule type" value="Genomic_DNA"/>
</dbReference>
<keyword evidence="1" id="KW-0812">Transmembrane</keyword>
<keyword evidence="1" id="KW-1133">Transmembrane helix</keyword>
<sequence>MRKNKRMNYYFSQNGFTLVNCLFAFSLFLMMSSLLPIIIQFIKVEPRTVPYSVDLFFTYIQKEIVRANQLVEVGSTLYLNMGDGSIVRYEKYQSNIRRQVNGAGNEFLLQNVDDVSYEIVPNGVIVSIDLYGKTFQKRISKTPKIF</sequence>
<evidence type="ECO:0000313" key="3">
    <source>
        <dbReference type="Proteomes" id="UP000625804"/>
    </source>
</evidence>
<protein>
    <submittedName>
        <fullName evidence="2">ComGF family competence protein</fullName>
    </submittedName>
</protein>
<dbReference type="Pfam" id="PF15980">
    <property type="entry name" value="ComGF"/>
    <property type="match status" value="1"/>
</dbReference>
<dbReference type="Proteomes" id="UP000625804">
    <property type="component" value="Unassembled WGS sequence"/>
</dbReference>
<proteinExistence type="predicted"/>